<dbReference type="SMART" id="SM00369">
    <property type="entry name" value="LRR_TYP"/>
    <property type="match status" value="12"/>
</dbReference>
<keyword evidence="4" id="KW-1133">Transmembrane helix</keyword>
<dbReference type="GeneID" id="109402509"/>
<keyword evidence="4" id="KW-0812">Transmembrane</keyword>
<evidence type="ECO:0000256" key="2">
    <source>
        <dbReference type="ARBA" id="ARBA00022737"/>
    </source>
</evidence>
<evidence type="ECO:0000313" key="7">
    <source>
        <dbReference type="Proteomes" id="UP000069940"/>
    </source>
</evidence>
<dbReference type="Pfam" id="PF13516">
    <property type="entry name" value="LRR_6"/>
    <property type="match status" value="1"/>
</dbReference>
<dbReference type="InterPro" id="IPR003591">
    <property type="entry name" value="Leu-rich_rpt_typical-subtyp"/>
</dbReference>
<dbReference type="PANTHER" id="PTHR24366">
    <property type="entry name" value="IG(IMMUNOGLOBULIN) AND LRR(LEUCINE RICH REPEAT) DOMAINS"/>
    <property type="match status" value="1"/>
</dbReference>
<feature type="transmembrane region" description="Helical" evidence="4">
    <location>
        <begin position="516"/>
        <end position="537"/>
    </location>
</feature>
<dbReference type="EnsemblMetazoa" id="AALFPA23_002017.R1636">
    <property type="protein sequence ID" value="AALFPA23_002017.P1636"/>
    <property type="gene ID" value="AALFPA23_002017"/>
</dbReference>
<dbReference type="Pfam" id="PF00560">
    <property type="entry name" value="LRR_1"/>
    <property type="match status" value="1"/>
</dbReference>
<evidence type="ECO:0000256" key="5">
    <source>
        <dbReference type="SAM" id="SignalP"/>
    </source>
</evidence>
<reference evidence="7" key="1">
    <citation type="journal article" date="2015" name="Proc. Natl. Acad. Sci. U.S.A.">
        <title>Genome sequence of the Asian Tiger mosquito, Aedes albopictus, reveals insights into its biology, genetics, and evolution.</title>
        <authorList>
            <person name="Chen X.G."/>
            <person name="Jiang X."/>
            <person name="Gu J."/>
            <person name="Xu M."/>
            <person name="Wu Y."/>
            <person name="Deng Y."/>
            <person name="Zhang C."/>
            <person name="Bonizzoni M."/>
            <person name="Dermauw W."/>
            <person name="Vontas J."/>
            <person name="Armbruster P."/>
            <person name="Huang X."/>
            <person name="Yang Y."/>
            <person name="Zhang H."/>
            <person name="He W."/>
            <person name="Peng H."/>
            <person name="Liu Y."/>
            <person name="Wu K."/>
            <person name="Chen J."/>
            <person name="Lirakis M."/>
            <person name="Topalis P."/>
            <person name="Van Leeuwen T."/>
            <person name="Hall A.B."/>
            <person name="Jiang X."/>
            <person name="Thorpe C."/>
            <person name="Mueller R.L."/>
            <person name="Sun C."/>
            <person name="Waterhouse R.M."/>
            <person name="Yan G."/>
            <person name="Tu Z.J."/>
            <person name="Fang X."/>
            <person name="James A.A."/>
        </authorList>
    </citation>
    <scope>NUCLEOTIDE SEQUENCE [LARGE SCALE GENOMIC DNA]</scope>
    <source>
        <strain evidence="7">Foshan</strain>
    </source>
</reference>
<accession>A0ABM1XR24</accession>
<dbReference type="RefSeq" id="XP_029732589.2">
    <property type="nucleotide sequence ID" value="XM_029876729.2"/>
</dbReference>
<keyword evidence="1" id="KW-0433">Leucine-rich repeat</keyword>
<dbReference type="SUPFAM" id="SSF52058">
    <property type="entry name" value="L domain-like"/>
    <property type="match status" value="1"/>
</dbReference>
<feature type="region of interest" description="Disordered" evidence="3">
    <location>
        <begin position="572"/>
        <end position="597"/>
    </location>
</feature>
<evidence type="ECO:0000313" key="6">
    <source>
        <dbReference type="EnsemblMetazoa" id="AALFPA23_002017.P1636"/>
    </source>
</evidence>
<dbReference type="InterPro" id="IPR032675">
    <property type="entry name" value="LRR_dom_sf"/>
</dbReference>
<dbReference type="Proteomes" id="UP000069940">
    <property type="component" value="Unassembled WGS sequence"/>
</dbReference>
<evidence type="ECO:0008006" key="8">
    <source>
        <dbReference type="Google" id="ProtNLM"/>
    </source>
</evidence>
<name>A0ABM1XR24_AEDAL</name>
<evidence type="ECO:0000256" key="1">
    <source>
        <dbReference type="ARBA" id="ARBA00022614"/>
    </source>
</evidence>
<feature type="signal peptide" evidence="5">
    <location>
        <begin position="1"/>
        <end position="25"/>
    </location>
</feature>
<organism evidence="6 7">
    <name type="scientific">Aedes albopictus</name>
    <name type="common">Asian tiger mosquito</name>
    <name type="synonym">Stegomyia albopicta</name>
    <dbReference type="NCBI Taxonomy" id="7160"/>
    <lineage>
        <taxon>Eukaryota</taxon>
        <taxon>Metazoa</taxon>
        <taxon>Ecdysozoa</taxon>
        <taxon>Arthropoda</taxon>
        <taxon>Hexapoda</taxon>
        <taxon>Insecta</taxon>
        <taxon>Pterygota</taxon>
        <taxon>Neoptera</taxon>
        <taxon>Endopterygota</taxon>
        <taxon>Diptera</taxon>
        <taxon>Nematocera</taxon>
        <taxon>Culicoidea</taxon>
        <taxon>Culicidae</taxon>
        <taxon>Culicinae</taxon>
        <taxon>Aedini</taxon>
        <taxon>Aedes</taxon>
        <taxon>Stegomyia</taxon>
    </lineage>
</organism>
<evidence type="ECO:0000256" key="3">
    <source>
        <dbReference type="SAM" id="MobiDB-lite"/>
    </source>
</evidence>
<dbReference type="InterPro" id="IPR001611">
    <property type="entry name" value="Leu-rich_rpt"/>
</dbReference>
<dbReference type="PROSITE" id="PS51450">
    <property type="entry name" value="LRR"/>
    <property type="match status" value="5"/>
</dbReference>
<evidence type="ECO:0000256" key="4">
    <source>
        <dbReference type="SAM" id="Phobius"/>
    </source>
</evidence>
<keyword evidence="7" id="KW-1185">Reference proteome</keyword>
<feature type="compositionally biased region" description="Polar residues" evidence="3">
    <location>
        <begin position="579"/>
        <end position="597"/>
    </location>
</feature>
<sequence>MSGRVLFLTLLVVGNFVLHWDTAAAQRRNMADVELDDENYAITLKACYVEDLRNIREHIQNPLTVIINHCYLQELPNAIFIRFSDLHTLEITDSRLNNLQDFALNGLRNLEVLNFSRNNLTTIKSWSDHDLESLQTLDLRRNLVKGINTQSFKRYPNLNKINLAGNLIEIIPEGTFKVVPNLKYLNLGRNLLTSIEETTLKGLSKLTHALFHHNQITFVDFFAFIGNSHLKTLQLQGNQITIFETDLLSNLPRLTFLNISYNQLEDIADYTFKKNADLRVLDLSYNGIENFREDSFKGLVSLEVFNASHNHITQLNKYIFKDFSSVRFLDLSGNRLAYIDNKLFEYSPRLELLNLSRNAISEIEPNIFEDSRKLLTLDLSHNQLAEDAFLWPIVSLNHLNMSDNQFQRLNASVLESFGQVRLNRNPWSCQFLILELMKHSKNVEYGKNYVVESTDSILNTQGIECTDERGKLRDIVVVESMVKPEYSSEYHRFHLLHQEQLDTRPIQDNFDTKSTILWLLSGAFVVFGAFKLIQLILRHSEHQSEKWRLAQHLLQLGFNEVDDVEIAEEKQQHGVFPASPTSKSNNTVAAAGNNQQQ</sequence>
<dbReference type="Gene3D" id="3.80.10.10">
    <property type="entry name" value="Ribonuclease Inhibitor"/>
    <property type="match status" value="4"/>
</dbReference>
<reference evidence="6" key="2">
    <citation type="submission" date="2025-05" db="UniProtKB">
        <authorList>
            <consortium name="EnsemblMetazoa"/>
        </authorList>
    </citation>
    <scope>IDENTIFICATION</scope>
    <source>
        <strain evidence="6">Foshan</strain>
    </source>
</reference>
<feature type="chain" id="PRO_5046764410" description="Membrane glycoprotein lig-1" evidence="5">
    <location>
        <begin position="26"/>
        <end position="597"/>
    </location>
</feature>
<dbReference type="PANTHER" id="PTHR24366:SF96">
    <property type="entry name" value="LEUCINE RICH REPEAT CONTAINING 53"/>
    <property type="match status" value="1"/>
</dbReference>
<keyword evidence="4" id="KW-0472">Membrane</keyword>
<keyword evidence="5" id="KW-0732">Signal</keyword>
<protein>
    <recommendedName>
        <fullName evidence="8">Membrane glycoprotein lig-1</fullName>
    </recommendedName>
</protein>
<proteinExistence type="predicted"/>
<keyword evidence="2" id="KW-0677">Repeat</keyword>
<dbReference type="Pfam" id="PF13855">
    <property type="entry name" value="LRR_8"/>
    <property type="match status" value="4"/>
</dbReference>